<feature type="compositionally biased region" description="Polar residues" evidence="1">
    <location>
        <begin position="1"/>
        <end position="11"/>
    </location>
</feature>
<feature type="compositionally biased region" description="Low complexity" evidence="1">
    <location>
        <begin position="59"/>
        <end position="77"/>
    </location>
</feature>
<dbReference type="AlphaFoldDB" id="A0AA39DUN7"/>
<dbReference type="EMBL" id="JARBHA010000006">
    <property type="protein sequence ID" value="KAJ9698261.1"/>
    <property type="molecule type" value="Genomic_DNA"/>
</dbReference>
<dbReference type="Proteomes" id="UP001168098">
    <property type="component" value="Unassembled WGS sequence"/>
</dbReference>
<protein>
    <submittedName>
        <fullName evidence="2">Uncharacterized protein</fullName>
    </submittedName>
</protein>
<gene>
    <name evidence="2" type="ORF">PVL29_007374</name>
</gene>
<sequence>MEIAVSTNPNYNPERHLPPPPRGRIIKQILRDLLQFVAAILPLRDQMGADEGDSGGRSGSSTSSTLPEPSLPSTSYT</sequence>
<organism evidence="2 3">
    <name type="scientific">Vitis rotundifolia</name>
    <name type="common">Muscadine grape</name>
    <dbReference type="NCBI Taxonomy" id="103349"/>
    <lineage>
        <taxon>Eukaryota</taxon>
        <taxon>Viridiplantae</taxon>
        <taxon>Streptophyta</taxon>
        <taxon>Embryophyta</taxon>
        <taxon>Tracheophyta</taxon>
        <taxon>Spermatophyta</taxon>
        <taxon>Magnoliopsida</taxon>
        <taxon>eudicotyledons</taxon>
        <taxon>Gunneridae</taxon>
        <taxon>Pentapetalae</taxon>
        <taxon>rosids</taxon>
        <taxon>Vitales</taxon>
        <taxon>Vitaceae</taxon>
        <taxon>Viteae</taxon>
        <taxon>Vitis</taxon>
    </lineage>
</organism>
<evidence type="ECO:0000313" key="2">
    <source>
        <dbReference type="EMBL" id="KAJ9698261.1"/>
    </source>
</evidence>
<feature type="region of interest" description="Disordered" evidence="1">
    <location>
        <begin position="1"/>
        <end position="23"/>
    </location>
</feature>
<proteinExistence type="predicted"/>
<reference evidence="2 3" key="1">
    <citation type="journal article" date="2023" name="BMC Biotechnol.">
        <title>Vitis rotundifolia cv Carlos genome sequencing.</title>
        <authorList>
            <person name="Huff M."/>
            <person name="Hulse-Kemp A."/>
            <person name="Scheffler B."/>
            <person name="Youngblood R."/>
            <person name="Simpson S."/>
            <person name="Babiker E."/>
            <person name="Staton M."/>
        </authorList>
    </citation>
    <scope>NUCLEOTIDE SEQUENCE [LARGE SCALE GENOMIC DNA]</scope>
    <source>
        <tissue evidence="2">Leaf</tissue>
    </source>
</reference>
<keyword evidence="3" id="KW-1185">Reference proteome</keyword>
<evidence type="ECO:0000256" key="1">
    <source>
        <dbReference type="SAM" id="MobiDB-lite"/>
    </source>
</evidence>
<accession>A0AA39DUN7</accession>
<comment type="caution">
    <text evidence="2">The sequence shown here is derived from an EMBL/GenBank/DDBJ whole genome shotgun (WGS) entry which is preliminary data.</text>
</comment>
<evidence type="ECO:0000313" key="3">
    <source>
        <dbReference type="Proteomes" id="UP001168098"/>
    </source>
</evidence>
<feature type="region of interest" description="Disordered" evidence="1">
    <location>
        <begin position="47"/>
        <end position="77"/>
    </location>
</feature>
<name>A0AA39DUN7_VITRO</name>